<evidence type="ECO:0000313" key="1">
    <source>
        <dbReference type="EMBL" id="KAJ6640319.1"/>
    </source>
</evidence>
<comment type="caution">
    <text evidence="1">The sequence shown here is derived from an EMBL/GenBank/DDBJ whole genome shotgun (WGS) entry which is preliminary data.</text>
</comment>
<dbReference type="EMBL" id="WJQU01000003">
    <property type="protein sequence ID" value="KAJ6640319.1"/>
    <property type="molecule type" value="Genomic_DNA"/>
</dbReference>
<dbReference type="AlphaFoldDB" id="A0A9Q0MZI4"/>
<evidence type="ECO:0000313" key="2">
    <source>
        <dbReference type="Proteomes" id="UP001151699"/>
    </source>
</evidence>
<sequence>CKKFYPFPGLHPFYTRSFEAFSWQFELDYKIIFLQFEYFSPVHTNKQTLTVLNNIKSIKLATIRPIRADCGPNV</sequence>
<organism evidence="1 2">
    <name type="scientific">Pseudolycoriella hygida</name>
    <dbReference type="NCBI Taxonomy" id="35572"/>
    <lineage>
        <taxon>Eukaryota</taxon>
        <taxon>Metazoa</taxon>
        <taxon>Ecdysozoa</taxon>
        <taxon>Arthropoda</taxon>
        <taxon>Hexapoda</taxon>
        <taxon>Insecta</taxon>
        <taxon>Pterygota</taxon>
        <taxon>Neoptera</taxon>
        <taxon>Endopterygota</taxon>
        <taxon>Diptera</taxon>
        <taxon>Nematocera</taxon>
        <taxon>Sciaroidea</taxon>
        <taxon>Sciaridae</taxon>
        <taxon>Pseudolycoriella</taxon>
    </lineage>
</organism>
<gene>
    <name evidence="1" type="ORF">Bhyg_13069</name>
</gene>
<keyword evidence="2" id="KW-1185">Reference proteome</keyword>
<protein>
    <submittedName>
        <fullName evidence="1">Uncharacterized protein</fullName>
    </submittedName>
</protein>
<accession>A0A9Q0MZI4</accession>
<feature type="non-terminal residue" evidence="1">
    <location>
        <position position="74"/>
    </location>
</feature>
<proteinExistence type="predicted"/>
<name>A0A9Q0MZI4_9DIPT</name>
<dbReference type="Proteomes" id="UP001151699">
    <property type="component" value="Chromosome X"/>
</dbReference>
<reference evidence="1" key="1">
    <citation type="submission" date="2022-07" db="EMBL/GenBank/DDBJ databases">
        <authorList>
            <person name="Trinca V."/>
            <person name="Uliana J.V.C."/>
            <person name="Torres T.T."/>
            <person name="Ward R.J."/>
            <person name="Monesi N."/>
        </authorList>
    </citation>
    <scope>NUCLEOTIDE SEQUENCE</scope>
    <source>
        <strain evidence="1">HSMRA1968</strain>
        <tissue evidence="1">Whole embryos</tissue>
    </source>
</reference>